<name>A0A918DUF8_9GAMM</name>
<keyword evidence="1" id="KW-0704">Schiff base</keyword>
<evidence type="ECO:0000256" key="1">
    <source>
        <dbReference type="ARBA" id="ARBA00023270"/>
    </source>
</evidence>
<keyword evidence="2 3" id="KW-0378">Hydrolase</keyword>
<dbReference type="InterPro" id="IPR050155">
    <property type="entry name" value="HAD-like_hydrolase_sf"/>
</dbReference>
<dbReference type="Gene3D" id="1.10.150.240">
    <property type="entry name" value="Putative phosphatase, domain 2"/>
    <property type="match status" value="1"/>
</dbReference>
<dbReference type="AlphaFoldDB" id="A0A918DUF8"/>
<dbReference type="RefSeq" id="WP_188861235.1">
    <property type="nucleotide sequence ID" value="NZ_BMLT01000006.1"/>
</dbReference>
<dbReference type="HAMAP" id="MF_01375">
    <property type="entry name" value="PhnX"/>
    <property type="match status" value="1"/>
</dbReference>
<comment type="cofactor">
    <cofactor evidence="2">
        <name>Mg(2+)</name>
        <dbReference type="ChEBI" id="CHEBI:18420"/>
    </cofactor>
    <text evidence="2">Binds 1 Mg(2+) ion per subunit.</text>
</comment>
<feature type="binding site" evidence="2">
    <location>
        <position position="207"/>
    </location>
    <ligand>
        <name>Mg(2+)</name>
        <dbReference type="ChEBI" id="CHEBI:18420"/>
    </ligand>
</feature>
<dbReference type="GO" id="GO:0005829">
    <property type="term" value="C:cytosol"/>
    <property type="evidence" value="ECO:0007669"/>
    <property type="project" value="TreeGrafter"/>
</dbReference>
<evidence type="ECO:0000313" key="3">
    <source>
        <dbReference type="EMBL" id="GGO83696.1"/>
    </source>
</evidence>
<dbReference type="EC" id="3.11.1.1" evidence="2"/>
<dbReference type="GO" id="GO:0050194">
    <property type="term" value="F:phosphonoacetaldehyde hydrolase activity"/>
    <property type="evidence" value="ECO:0007669"/>
    <property type="project" value="UniProtKB-UniRule"/>
</dbReference>
<dbReference type="Proteomes" id="UP000599578">
    <property type="component" value="Unassembled WGS sequence"/>
</dbReference>
<keyword evidence="2" id="KW-0479">Metal-binding</keyword>
<feature type="binding site" evidence="2">
    <location>
        <position position="19"/>
    </location>
    <ligand>
        <name>Mg(2+)</name>
        <dbReference type="ChEBI" id="CHEBI:18420"/>
    </ligand>
</feature>
<dbReference type="InterPro" id="IPR036412">
    <property type="entry name" value="HAD-like_sf"/>
</dbReference>
<protein>
    <recommendedName>
        <fullName evidence="2">Phosphonoacetaldehyde hydrolase</fullName>
        <shortName evidence="2">Phosphonatase</shortName>
        <ecNumber evidence="2">3.11.1.1</ecNumber>
    </recommendedName>
    <alternativeName>
        <fullName evidence="2">Phosphonoacetaldehyde phosphonohydrolase</fullName>
    </alternativeName>
</protein>
<dbReference type="Gene3D" id="3.40.50.1000">
    <property type="entry name" value="HAD superfamily/HAD-like"/>
    <property type="match status" value="1"/>
</dbReference>
<evidence type="ECO:0000313" key="4">
    <source>
        <dbReference type="Proteomes" id="UP000599578"/>
    </source>
</evidence>
<evidence type="ECO:0000256" key="2">
    <source>
        <dbReference type="HAMAP-Rule" id="MF_01375"/>
    </source>
</evidence>
<dbReference type="PANTHER" id="PTHR43434:SF19">
    <property type="entry name" value="PHOSPHONOACETALDEHYDE HYDROLASE"/>
    <property type="match status" value="1"/>
</dbReference>
<gene>
    <name evidence="2 3" type="primary">phnX</name>
    <name evidence="3" type="ORF">GCM10011348_28100</name>
</gene>
<keyword evidence="4" id="KW-1185">Reference proteome</keyword>
<comment type="caution">
    <text evidence="2">Lacks conserved residue(s) required for the propagation of feature annotation.</text>
</comment>
<sequence>MHYRYQRAYSGPVEAVIFDWTGTLVDYGARAPLNACIRLFQQQGIELADDEIRAAAPFFSGNSLAPNHHAPYCDDISLAALLNSPRIREHWQRQTGSSPTEDDLERLYQALAPLLIDAIAERTQLIPGALPTLHYLESRGIGVGCNCNYGRDIATDLFGRATEQGCNPDSIVCVSDVRAGQPWPHMTLKNLLQLDVKHLAACIRVDDSLVGIEEGLNAGVWTVAVALTGAAVGLDMPAWSALKNDRRASLREQAYSQLNRSGAHYVIDSVADLPQVIEDIEARLEDGERP</sequence>
<comment type="catalytic activity">
    <reaction evidence="2">
        <text>phosphonoacetaldehyde + H2O = acetaldehyde + phosphate + H(+)</text>
        <dbReference type="Rhea" id="RHEA:18905"/>
        <dbReference type="ChEBI" id="CHEBI:15343"/>
        <dbReference type="ChEBI" id="CHEBI:15377"/>
        <dbReference type="ChEBI" id="CHEBI:15378"/>
        <dbReference type="ChEBI" id="CHEBI:43474"/>
        <dbReference type="ChEBI" id="CHEBI:58383"/>
        <dbReference type="EC" id="3.11.1.1"/>
    </reaction>
</comment>
<dbReference type="GO" id="GO:0000287">
    <property type="term" value="F:magnesium ion binding"/>
    <property type="evidence" value="ECO:0007669"/>
    <property type="project" value="UniProtKB-UniRule"/>
</dbReference>
<comment type="similarity">
    <text evidence="2">Belongs to the HAD-like hydrolase superfamily. PhnX family.</text>
</comment>
<comment type="caution">
    <text evidence="3">The sequence shown here is derived from an EMBL/GenBank/DDBJ whole genome shotgun (WGS) entry which is preliminary data.</text>
</comment>
<dbReference type="GO" id="GO:0006281">
    <property type="term" value="P:DNA repair"/>
    <property type="evidence" value="ECO:0007669"/>
    <property type="project" value="TreeGrafter"/>
</dbReference>
<dbReference type="GO" id="GO:0008967">
    <property type="term" value="F:phosphoglycolate phosphatase activity"/>
    <property type="evidence" value="ECO:0007669"/>
    <property type="project" value="TreeGrafter"/>
</dbReference>
<keyword evidence="2" id="KW-0460">Magnesium</keyword>
<comment type="function">
    <text evidence="2">Involved in phosphonate degradation.</text>
</comment>
<proteinExistence type="inferred from homology"/>
<dbReference type="InterPro" id="IPR023214">
    <property type="entry name" value="HAD_sf"/>
</dbReference>
<dbReference type="InterPro" id="IPR023198">
    <property type="entry name" value="PGP-like_dom2"/>
</dbReference>
<dbReference type="GO" id="GO:0019700">
    <property type="term" value="P:organic phosphonate catabolic process"/>
    <property type="evidence" value="ECO:0007669"/>
    <property type="project" value="InterPro"/>
</dbReference>
<dbReference type="NCBIfam" id="TIGR01422">
    <property type="entry name" value="phosphonatase"/>
    <property type="match status" value="1"/>
</dbReference>
<organism evidence="3 4">
    <name type="scientific">Marinobacterium nitratireducens</name>
    <dbReference type="NCBI Taxonomy" id="518897"/>
    <lineage>
        <taxon>Bacteria</taxon>
        <taxon>Pseudomonadati</taxon>
        <taxon>Pseudomonadota</taxon>
        <taxon>Gammaproteobacteria</taxon>
        <taxon>Oceanospirillales</taxon>
        <taxon>Oceanospirillaceae</taxon>
        <taxon>Marinobacterium</taxon>
    </lineage>
</organism>
<dbReference type="InterPro" id="IPR006439">
    <property type="entry name" value="HAD-SF_hydro_IA"/>
</dbReference>
<reference evidence="3 4" key="1">
    <citation type="journal article" date="2014" name="Int. J. Syst. Evol. Microbiol.">
        <title>Complete genome sequence of Corynebacterium casei LMG S-19264T (=DSM 44701T), isolated from a smear-ripened cheese.</title>
        <authorList>
            <consortium name="US DOE Joint Genome Institute (JGI-PGF)"/>
            <person name="Walter F."/>
            <person name="Albersmeier A."/>
            <person name="Kalinowski J."/>
            <person name="Ruckert C."/>
        </authorList>
    </citation>
    <scope>NUCLEOTIDE SEQUENCE [LARGE SCALE GENOMIC DNA]</scope>
    <source>
        <strain evidence="3 4">CGMCC 1.7286</strain>
    </source>
</reference>
<comment type="subunit">
    <text evidence="2">Homodimer.</text>
</comment>
<dbReference type="PANTHER" id="PTHR43434">
    <property type="entry name" value="PHOSPHOGLYCOLATE PHOSPHATASE"/>
    <property type="match status" value="1"/>
</dbReference>
<dbReference type="InterPro" id="IPR006323">
    <property type="entry name" value="Phosphonoacetald_hydro"/>
</dbReference>
<feature type="active site" description="Nucleophile" evidence="2">
    <location>
        <position position="19"/>
    </location>
</feature>
<dbReference type="SUPFAM" id="SSF56784">
    <property type="entry name" value="HAD-like"/>
    <property type="match status" value="1"/>
</dbReference>
<accession>A0A918DUF8</accession>
<dbReference type="Pfam" id="PF00702">
    <property type="entry name" value="Hydrolase"/>
    <property type="match status" value="1"/>
</dbReference>
<dbReference type="NCBIfam" id="TIGR01509">
    <property type="entry name" value="HAD-SF-IA-v3"/>
    <property type="match status" value="1"/>
</dbReference>
<dbReference type="EMBL" id="BMLT01000006">
    <property type="protein sequence ID" value="GGO83696.1"/>
    <property type="molecule type" value="Genomic_DNA"/>
</dbReference>